<feature type="binding site" evidence="4">
    <location>
        <position position="462"/>
    </location>
    <ligand>
        <name>AMP</name>
        <dbReference type="ChEBI" id="CHEBI:456215"/>
    </ligand>
</feature>
<comment type="caution">
    <text evidence="9">The sequence shown here is derived from an EMBL/GenBank/DDBJ whole genome shotgun (WGS) entry which is preliminary data.</text>
</comment>
<sequence length="704" mass="80754">MKTSPEPGRDSQTDRILIETEPKTDTLRKFSLQFKDQNTENSYIMSLIYPKSQNFQTTKVENHYYFLTTLLAILIIYSLGYIFSYELSSSLTFQLLILNISGICFYLSYFLIQKQLLSILLPEMLQFFYFSISISLILNSKFLQIWIFNSTSSSFSCIFGILLIQATSKFVLLFTFRAFFMTNLLISFIYLALHIPAEQDLLLTLLEFFVILFSTTIETVKFYYLELEYRERYGICSSDIQGKNKEAMTEIESITFSIQQALGIVNILILTSVRYKAHMQELFDILSKVLKAIMTKTNLYEVDMDGITAGMDAEDKIFMKEYVKDNKKPQPESLKSELRKTFELPKRYQVEDLLGVLRQVGNNWNFDIFFLAECTANKPTTTLGKYAIGKYRLDEIFKISESACQKFFEKLESSYKLNPYHNSTHAADVLSSFLFILHQSILFENATDYEILACIIANLSHDVGHPGFTNRFLVNSRDSLALTYNDLSVLEMMHSSLSFQIMQEPGANILGGLSNDVFIAVRLQIIEMILATDMSKHFDLIGKLKAKIVSSPNRPIDTPEHRLEIMRIAIKAADVGHAAKSRDLHIKWSHLVIEEFFLQGDLEKAKGLAVSMYCDREKTDIPKSQSGFIKNIVLPIYESLNNYIASTVIDSDCIEELKRNQSQWEHAHTRKRVFTAKPGSLDMGDTPMLKTLKSLGSDFRNSTE</sequence>
<feature type="binding site" evidence="5">
    <location>
        <position position="425"/>
    </location>
    <ligand>
        <name>Zn(2+)</name>
        <dbReference type="ChEBI" id="CHEBI:29105"/>
        <label>1</label>
    </ligand>
</feature>
<keyword evidence="2 6" id="KW-0378">Hydrolase</keyword>
<feature type="transmembrane region" description="Helical" evidence="7">
    <location>
        <begin position="201"/>
        <end position="224"/>
    </location>
</feature>
<dbReference type="EC" id="3.1.4.-" evidence="6"/>
<proteinExistence type="inferred from homology"/>
<dbReference type="InterPro" id="IPR036971">
    <property type="entry name" value="PDEase_catalytic_dom_sf"/>
</dbReference>
<evidence type="ECO:0000256" key="1">
    <source>
        <dbReference type="ARBA" id="ARBA00022723"/>
    </source>
</evidence>
<name>A0A1R2BRN0_9CILI</name>
<dbReference type="PRINTS" id="PR00387">
    <property type="entry name" value="PDIESTERASE1"/>
</dbReference>
<evidence type="ECO:0000256" key="4">
    <source>
        <dbReference type="PIRSR" id="PIRSR623088-2"/>
    </source>
</evidence>
<feature type="domain" description="PDEase" evidence="8">
    <location>
        <begin position="345"/>
        <end position="671"/>
    </location>
</feature>
<feature type="binding site" evidence="4">
    <location>
        <position position="574"/>
    </location>
    <ligand>
        <name>AMP</name>
        <dbReference type="ChEBI" id="CHEBI:456215"/>
    </ligand>
</feature>
<dbReference type="GO" id="GO:0046872">
    <property type="term" value="F:metal ion binding"/>
    <property type="evidence" value="ECO:0007669"/>
    <property type="project" value="UniProtKB-KW"/>
</dbReference>
<reference evidence="9 10" key="1">
    <citation type="submission" date="2016-11" db="EMBL/GenBank/DDBJ databases">
        <title>The macronuclear genome of Stentor coeruleus: a giant cell with tiny introns.</title>
        <authorList>
            <person name="Slabodnick M."/>
            <person name="Ruby J.G."/>
            <person name="Reiff S.B."/>
            <person name="Swart E.C."/>
            <person name="Gosai S."/>
            <person name="Prabakaran S."/>
            <person name="Witkowska E."/>
            <person name="Larue G.E."/>
            <person name="Fisher S."/>
            <person name="Freeman R.M."/>
            <person name="Gunawardena J."/>
            <person name="Chu W."/>
            <person name="Stover N.A."/>
            <person name="Gregory B.D."/>
            <person name="Nowacki M."/>
            <person name="Derisi J."/>
            <person name="Roy S.W."/>
            <person name="Marshall W.F."/>
            <person name="Sood P."/>
        </authorList>
    </citation>
    <scope>NUCLEOTIDE SEQUENCE [LARGE SCALE GENOMIC DNA]</scope>
    <source>
        <strain evidence="9">WM001</strain>
    </source>
</reference>
<dbReference type="PANTHER" id="PTHR11347">
    <property type="entry name" value="CYCLIC NUCLEOTIDE PHOSPHODIESTERASE"/>
    <property type="match status" value="1"/>
</dbReference>
<feature type="binding site" evidence="5">
    <location>
        <position position="574"/>
    </location>
    <ligand>
        <name>Zn(2+)</name>
        <dbReference type="ChEBI" id="CHEBI:29105"/>
        <label>1</label>
    </ligand>
</feature>
<dbReference type="InterPro" id="IPR002073">
    <property type="entry name" value="PDEase_catalytic_dom"/>
</dbReference>
<accession>A0A1R2BRN0</accession>
<feature type="binding site" evidence="5">
    <location>
        <position position="462"/>
    </location>
    <ligand>
        <name>Zn(2+)</name>
        <dbReference type="ChEBI" id="CHEBI:29105"/>
        <label>1</label>
    </ligand>
</feature>
<gene>
    <name evidence="9" type="ORF">SteCoe_20565</name>
</gene>
<feature type="binding site" evidence="4">
    <location>
        <position position="625"/>
    </location>
    <ligand>
        <name>AMP</name>
        <dbReference type="ChEBI" id="CHEBI:456215"/>
    </ligand>
</feature>
<feature type="transmembrane region" description="Helical" evidence="7">
    <location>
        <begin position="144"/>
        <end position="164"/>
    </location>
</feature>
<keyword evidence="1 5" id="KW-0479">Metal-binding</keyword>
<comment type="similarity">
    <text evidence="6">Belongs to the cyclic nucleotide phosphodiesterase family.</text>
</comment>
<feature type="transmembrane region" description="Helical" evidence="7">
    <location>
        <begin position="171"/>
        <end position="195"/>
    </location>
</feature>
<dbReference type="Proteomes" id="UP000187209">
    <property type="component" value="Unassembled WGS sequence"/>
</dbReference>
<dbReference type="GO" id="GO:0007165">
    <property type="term" value="P:signal transduction"/>
    <property type="evidence" value="ECO:0007669"/>
    <property type="project" value="InterPro"/>
</dbReference>
<dbReference type="EMBL" id="MPUH01000472">
    <property type="protein sequence ID" value="OMJ79410.1"/>
    <property type="molecule type" value="Genomic_DNA"/>
</dbReference>
<evidence type="ECO:0000256" key="3">
    <source>
        <dbReference type="PIRSR" id="PIRSR623088-1"/>
    </source>
</evidence>
<keyword evidence="7" id="KW-1133">Transmembrane helix</keyword>
<dbReference type="Pfam" id="PF00233">
    <property type="entry name" value="PDEase_I"/>
    <property type="match status" value="1"/>
</dbReference>
<feature type="transmembrane region" description="Helical" evidence="7">
    <location>
        <begin position="64"/>
        <end position="85"/>
    </location>
</feature>
<dbReference type="PROSITE" id="PS51845">
    <property type="entry name" value="PDEASE_I_2"/>
    <property type="match status" value="1"/>
</dbReference>
<evidence type="ECO:0000256" key="6">
    <source>
        <dbReference type="RuleBase" id="RU363067"/>
    </source>
</evidence>
<feature type="transmembrane region" description="Helical" evidence="7">
    <location>
        <begin position="119"/>
        <end position="138"/>
    </location>
</feature>
<comment type="cofactor">
    <cofactor evidence="6">
        <name>a divalent metal cation</name>
        <dbReference type="ChEBI" id="CHEBI:60240"/>
    </cofactor>
    <text evidence="6">Binds 2 divalent metal cations per subunit. Site 1 may preferentially bind zinc ions, while site 2 has a preference for magnesium and/or manganese ions.</text>
</comment>
<dbReference type="InterPro" id="IPR003607">
    <property type="entry name" value="HD/PDEase_dom"/>
</dbReference>
<protein>
    <recommendedName>
        <fullName evidence="6">Phosphodiesterase</fullName>
        <ecNumber evidence="6">3.1.4.-</ecNumber>
    </recommendedName>
</protein>
<evidence type="ECO:0000256" key="2">
    <source>
        <dbReference type="ARBA" id="ARBA00022801"/>
    </source>
</evidence>
<feature type="transmembrane region" description="Helical" evidence="7">
    <location>
        <begin position="91"/>
        <end position="112"/>
    </location>
</feature>
<feature type="active site" description="Proton donor" evidence="3">
    <location>
        <position position="421"/>
    </location>
</feature>
<evidence type="ECO:0000313" key="10">
    <source>
        <dbReference type="Proteomes" id="UP000187209"/>
    </source>
</evidence>
<feature type="binding site" evidence="5">
    <location>
        <position position="462"/>
    </location>
    <ligand>
        <name>Zn(2+)</name>
        <dbReference type="ChEBI" id="CHEBI:29105"/>
        <label>2</label>
    </ligand>
</feature>
<feature type="binding site" evidence="5">
    <location>
        <position position="461"/>
    </location>
    <ligand>
        <name>Zn(2+)</name>
        <dbReference type="ChEBI" id="CHEBI:29105"/>
        <label>1</label>
    </ligand>
</feature>
<dbReference type="Gene3D" id="1.10.1300.10">
    <property type="entry name" value="3'5'-cyclic nucleotide phosphodiesterase, catalytic domain"/>
    <property type="match status" value="1"/>
</dbReference>
<dbReference type="SUPFAM" id="SSF109604">
    <property type="entry name" value="HD-domain/PDEase-like"/>
    <property type="match status" value="1"/>
</dbReference>
<dbReference type="AlphaFoldDB" id="A0A1R2BRN0"/>
<keyword evidence="7" id="KW-0812">Transmembrane</keyword>
<dbReference type="CDD" id="cd00077">
    <property type="entry name" value="HDc"/>
    <property type="match status" value="1"/>
</dbReference>
<evidence type="ECO:0000259" key="8">
    <source>
        <dbReference type="PROSITE" id="PS51845"/>
    </source>
</evidence>
<evidence type="ECO:0000313" key="9">
    <source>
        <dbReference type="EMBL" id="OMJ79410.1"/>
    </source>
</evidence>
<organism evidence="9 10">
    <name type="scientific">Stentor coeruleus</name>
    <dbReference type="NCBI Taxonomy" id="5963"/>
    <lineage>
        <taxon>Eukaryota</taxon>
        <taxon>Sar</taxon>
        <taxon>Alveolata</taxon>
        <taxon>Ciliophora</taxon>
        <taxon>Postciliodesmatophora</taxon>
        <taxon>Heterotrichea</taxon>
        <taxon>Heterotrichida</taxon>
        <taxon>Stentoridae</taxon>
        <taxon>Stentor</taxon>
    </lineage>
</organism>
<keyword evidence="7" id="KW-0472">Membrane</keyword>
<dbReference type="GO" id="GO:0004114">
    <property type="term" value="F:3',5'-cyclic-nucleotide phosphodiesterase activity"/>
    <property type="evidence" value="ECO:0007669"/>
    <property type="project" value="InterPro"/>
</dbReference>
<dbReference type="PROSITE" id="PS00126">
    <property type="entry name" value="PDEASE_I_1"/>
    <property type="match status" value="1"/>
</dbReference>
<evidence type="ECO:0000256" key="5">
    <source>
        <dbReference type="PIRSR" id="PIRSR623088-3"/>
    </source>
</evidence>
<keyword evidence="10" id="KW-1185">Reference proteome</keyword>
<feature type="binding site" evidence="4">
    <location>
        <begin position="421"/>
        <end position="425"/>
    </location>
    <ligand>
        <name>AMP</name>
        <dbReference type="ChEBI" id="CHEBI:456215"/>
    </ligand>
</feature>
<dbReference type="InterPro" id="IPR023174">
    <property type="entry name" value="PDEase_CS"/>
</dbReference>
<dbReference type="InterPro" id="IPR023088">
    <property type="entry name" value="PDEase"/>
</dbReference>
<evidence type="ECO:0000256" key="7">
    <source>
        <dbReference type="SAM" id="Phobius"/>
    </source>
</evidence>
<dbReference type="OrthoDB" id="68317at2759"/>